<evidence type="ECO:0000313" key="10">
    <source>
        <dbReference type="Proteomes" id="UP000053105"/>
    </source>
</evidence>
<evidence type="ECO:0000313" key="9">
    <source>
        <dbReference type="EMBL" id="KOX73275.1"/>
    </source>
</evidence>
<dbReference type="Pfam" id="PF01146">
    <property type="entry name" value="Caveolin"/>
    <property type="match status" value="1"/>
</dbReference>
<comment type="similarity">
    <text evidence="4">Belongs to the caveolin family.</text>
</comment>
<proteinExistence type="inferred from homology"/>
<name>A0A0M8ZXS1_9HYME</name>
<dbReference type="EMBL" id="KQ435800">
    <property type="protein sequence ID" value="KOX73275.1"/>
    <property type="molecule type" value="Genomic_DNA"/>
</dbReference>
<evidence type="ECO:0000256" key="7">
    <source>
        <dbReference type="ARBA" id="ARBA00023136"/>
    </source>
</evidence>
<keyword evidence="10" id="KW-1185">Reference proteome</keyword>
<evidence type="ECO:0000256" key="4">
    <source>
        <dbReference type="ARBA" id="ARBA00010988"/>
    </source>
</evidence>
<reference evidence="9 10" key="1">
    <citation type="submission" date="2015-07" db="EMBL/GenBank/DDBJ databases">
        <title>The genome of Melipona quadrifasciata.</title>
        <authorList>
            <person name="Pan H."/>
            <person name="Kapheim K."/>
        </authorList>
    </citation>
    <scope>NUCLEOTIDE SEQUENCE [LARGE SCALE GENOMIC DNA]</scope>
    <source>
        <strain evidence="9">0111107301</strain>
        <tissue evidence="9">Whole body</tissue>
    </source>
</reference>
<dbReference type="Proteomes" id="UP000053105">
    <property type="component" value="Unassembled WGS sequence"/>
</dbReference>
<dbReference type="PANTHER" id="PTHR10844">
    <property type="entry name" value="CAVEOLIN"/>
    <property type="match status" value="1"/>
</dbReference>
<dbReference type="OrthoDB" id="5917823at2759"/>
<evidence type="ECO:0000256" key="5">
    <source>
        <dbReference type="ARBA" id="ARBA00022475"/>
    </source>
</evidence>
<dbReference type="STRING" id="166423.A0A0M8ZXS1"/>
<dbReference type="InterPro" id="IPR001612">
    <property type="entry name" value="Caveolin"/>
</dbReference>
<dbReference type="GO" id="GO:0060090">
    <property type="term" value="F:molecular adaptor activity"/>
    <property type="evidence" value="ECO:0007669"/>
    <property type="project" value="TreeGrafter"/>
</dbReference>
<dbReference type="AlphaFoldDB" id="A0A0M8ZXS1"/>
<evidence type="ECO:0000256" key="3">
    <source>
        <dbReference type="ARBA" id="ARBA00004543"/>
    </source>
</evidence>
<keyword evidence="8" id="KW-1133">Transmembrane helix</keyword>
<dbReference type="PANTHER" id="PTHR10844:SF19">
    <property type="entry name" value="CAVEOLIN-2"/>
    <property type="match status" value="1"/>
</dbReference>
<evidence type="ECO:0000256" key="8">
    <source>
        <dbReference type="SAM" id="Phobius"/>
    </source>
</evidence>
<feature type="transmembrane region" description="Helical" evidence="8">
    <location>
        <begin position="177"/>
        <end position="205"/>
    </location>
</feature>
<evidence type="ECO:0000256" key="1">
    <source>
        <dbReference type="ARBA" id="ARBA00004202"/>
    </source>
</evidence>
<sequence length="267" mass="30786">MIMTSRNPRRPITSTLKRAHFSRNRIEMATSPFRLCPRLPILALTLHRWMHHELFNMRKINGVLWIARTVVSRGSPSCFRDGNALDRGYSTNRHVKRMFKCSLPKCRNFRFPAMEKPESSTGDESNVELEDRDPNSLNKHLQVMWDDVIGEPEGIRSPECAWRLSGHCFRLSRSCCYVFLSVLIAPLLALCFGFTFACLAFQHIWCMAPCLRVWKITCAATRNFLASITQAIVRPVMDSLGYLFHNIRIYNQRLPDGPAQKDDILVV</sequence>
<keyword evidence="5" id="KW-1003">Cell membrane</keyword>
<evidence type="ECO:0000256" key="2">
    <source>
        <dbReference type="ARBA" id="ARBA00004395"/>
    </source>
</evidence>
<keyword evidence="6" id="KW-0333">Golgi apparatus</keyword>
<keyword evidence="8" id="KW-0812">Transmembrane</keyword>
<accession>A0A0M8ZXS1</accession>
<gene>
    <name evidence="9" type="ORF">WN51_01132</name>
</gene>
<keyword evidence="7 8" id="KW-0472">Membrane</keyword>
<organism evidence="9 10">
    <name type="scientific">Melipona quadrifasciata</name>
    <dbReference type="NCBI Taxonomy" id="166423"/>
    <lineage>
        <taxon>Eukaryota</taxon>
        <taxon>Metazoa</taxon>
        <taxon>Ecdysozoa</taxon>
        <taxon>Arthropoda</taxon>
        <taxon>Hexapoda</taxon>
        <taxon>Insecta</taxon>
        <taxon>Pterygota</taxon>
        <taxon>Neoptera</taxon>
        <taxon>Endopterygota</taxon>
        <taxon>Hymenoptera</taxon>
        <taxon>Apocrita</taxon>
        <taxon>Aculeata</taxon>
        <taxon>Apoidea</taxon>
        <taxon>Anthophila</taxon>
        <taxon>Apidae</taxon>
        <taxon>Melipona</taxon>
    </lineage>
</organism>
<comment type="subcellular location">
    <subcellularLocation>
        <location evidence="1">Cell membrane</location>
        <topology evidence="1">Peripheral membrane protein</topology>
    </subcellularLocation>
    <subcellularLocation>
        <location evidence="2">Golgi apparatus membrane</location>
        <topology evidence="2">Peripheral membrane protein</topology>
    </subcellularLocation>
    <subcellularLocation>
        <location evidence="3">Membrane</location>
        <location evidence="3">Caveola</location>
        <topology evidence="3">Peripheral membrane protein</topology>
    </subcellularLocation>
</comment>
<protein>
    <submittedName>
        <fullName evidence="9">Caveolin-3</fullName>
    </submittedName>
</protein>
<evidence type="ECO:0000256" key="6">
    <source>
        <dbReference type="ARBA" id="ARBA00023034"/>
    </source>
</evidence>
<dbReference type="GO" id="GO:0005901">
    <property type="term" value="C:caveola"/>
    <property type="evidence" value="ECO:0007669"/>
    <property type="project" value="UniProtKB-SubCell"/>
</dbReference>
<dbReference type="GO" id="GO:0070836">
    <property type="term" value="P:caveola assembly"/>
    <property type="evidence" value="ECO:0007669"/>
    <property type="project" value="InterPro"/>
</dbReference>
<dbReference type="GO" id="GO:0000139">
    <property type="term" value="C:Golgi membrane"/>
    <property type="evidence" value="ECO:0007669"/>
    <property type="project" value="UniProtKB-SubCell"/>
</dbReference>